<comment type="caution">
    <text evidence="4">The sequence shown here is derived from an EMBL/GenBank/DDBJ whole genome shotgun (WGS) entry which is preliminary data.</text>
</comment>
<keyword evidence="1" id="KW-0812">Transmembrane</keyword>
<dbReference type="InterPro" id="IPR036640">
    <property type="entry name" value="ABC1_TM_sf"/>
</dbReference>
<reference evidence="4 5" key="1">
    <citation type="journal article" date="2024" name="G3 (Bethesda)">
        <title>Genome assembly of Hibiscus sabdariffa L. provides insights into metabolisms of medicinal natural products.</title>
        <authorList>
            <person name="Kim T."/>
        </authorList>
    </citation>
    <scope>NUCLEOTIDE SEQUENCE [LARGE SCALE GENOMIC DNA]</scope>
    <source>
        <strain evidence="4">TK-2024</strain>
        <tissue evidence="4">Old leaves</tissue>
    </source>
</reference>
<evidence type="ECO:0000256" key="2">
    <source>
        <dbReference type="ARBA" id="ARBA00022989"/>
    </source>
</evidence>
<proteinExistence type="predicted"/>
<evidence type="ECO:0000313" key="5">
    <source>
        <dbReference type="Proteomes" id="UP001472677"/>
    </source>
</evidence>
<accession>A0ABR2EG52</accession>
<dbReference type="EMBL" id="JBBPBM010000014">
    <property type="protein sequence ID" value="KAK8560086.1"/>
    <property type="molecule type" value="Genomic_DNA"/>
</dbReference>
<sequence>MKHNKDVGATVKNKKNGSMRSIFMHADGLDMWLMDVGFIRVVVDGSVSPLLIYLTGRMFNNGGGANYASDALMLAHNLCQVALYVVLTTCGGWVGSFFGEFEANTTSTTLFS</sequence>
<dbReference type="Proteomes" id="UP001472677">
    <property type="component" value="Unassembled WGS sequence"/>
</dbReference>
<organism evidence="4 5">
    <name type="scientific">Hibiscus sabdariffa</name>
    <name type="common">roselle</name>
    <dbReference type="NCBI Taxonomy" id="183260"/>
    <lineage>
        <taxon>Eukaryota</taxon>
        <taxon>Viridiplantae</taxon>
        <taxon>Streptophyta</taxon>
        <taxon>Embryophyta</taxon>
        <taxon>Tracheophyta</taxon>
        <taxon>Spermatophyta</taxon>
        <taxon>Magnoliopsida</taxon>
        <taxon>eudicotyledons</taxon>
        <taxon>Gunneridae</taxon>
        <taxon>Pentapetalae</taxon>
        <taxon>rosids</taxon>
        <taxon>malvids</taxon>
        <taxon>Malvales</taxon>
        <taxon>Malvaceae</taxon>
        <taxon>Malvoideae</taxon>
        <taxon>Hibiscus</taxon>
    </lineage>
</organism>
<dbReference type="Gene3D" id="1.20.1560.10">
    <property type="entry name" value="ABC transporter type 1, transmembrane domain"/>
    <property type="match status" value="1"/>
</dbReference>
<keyword evidence="3" id="KW-0472">Membrane</keyword>
<evidence type="ECO:0000256" key="3">
    <source>
        <dbReference type="ARBA" id="ARBA00023136"/>
    </source>
</evidence>
<evidence type="ECO:0000256" key="1">
    <source>
        <dbReference type="ARBA" id="ARBA00022692"/>
    </source>
</evidence>
<gene>
    <name evidence="4" type="ORF">V6N12_012889</name>
</gene>
<keyword evidence="2" id="KW-1133">Transmembrane helix</keyword>
<keyword evidence="5" id="KW-1185">Reference proteome</keyword>
<protein>
    <submittedName>
        <fullName evidence="4">Uncharacterized protein</fullName>
    </submittedName>
</protein>
<name>A0ABR2EG52_9ROSI</name>
<evidence type="ECO:0000313" key="4">
    <source>
        <dbReference type="EMBL" id="KAK8560086.1"/>
    </source>
</evidence>